<evidence type="ECO:0000256" key="4">
    <source>
        <dbReference type="ARBA" id="ARBA00022692"/>
    </source>
</evidence>
<dbReference type="Proteomes" id="UP000281594">
    <property type="component" value="Unassembled WGS sequence"/>
</dbReference>
<evidence type="ECO:0000256" key="1">
    <source>
        <dbReference type="ARBA" id="ARBA00004162"/>
    </source>
</evidence>
<dbReference type="NCBIfam" id="TIGR03919">
    <property type="entry name" value="T7SS_EccB"/>
    <property type="match status" value="1"/>
</dbReference>
<dbReference type="GO" id="GO:0016787">
    <property type="term" value="F:hydrolase activity"/>
    <property type="evidence" value="ECO:0007669"/>
    <property type="project" value="UniProtKB-KW"/>
</dbReference>
<dbReference type="GO" id="GO:0005524">
    <property type="term" value="F:ATP binding"/>
    <property type="evidence" value="ECO:0007669"/>
    <property type="project" value="UniProtKB-KW"/>
</dbReference>
<dbReference type="PANTHER" id="PTHR40765:SF2">
    <property type="entry name" value="ESX-2 SECRETION SYSTEM ATPASE ECCB2"/>
    <property type="match status" value="1"/>
</dbReference>
<gene>
    <name evidence="12" type="ORF">D3C57_128210</name>
</gene>
<evidence type="ECO:0000313" key="13">
    <source>
        <dbReference type="Proteomes" id="UP000281594"/>
    </source>
</evidence>
<accession>A0A0A0NJS6</accession>
<dbReference type="RefSeq" id="WP_020868078.1">
    <property type="nucleotide sequence ID" value="NC_022785.1"/>
</dbReference>
<keyword evidence="5" id="KW-0547">Nucleotide-binding</keyword>
<evidence type="ECO:0000313" key="12">
    <source>
        <dbReference type="EMBL" id="RLV82345.1"/>
    </source>
</evidence>
<dbReference type="InterPro" id="IPR044857">
    <property type="entry name" value="T7SS_EccB_R1"/>
</dbReference>
<evidence type="ECO:0000256" key="9">
    <source>
        <dbReference type="ARBA" id="ARBA00023136"/>
    </source>
</evidence>
<dbReference type="Pfam" id="PF05108">
    <property type="entry name" value="T7SS_ESX1_EccB"/>
    <property type="match status" value="1"/>
</dbReference>
<dbReference type="GO" id="GO:0005886">
    <property type="term" value="C:plasma membrane"/>
    <property type="evidence" value="ECO:0007669"/>
    <property type="project" value="UniProtKB-SubCell"/>
</dbReference>
<dbReference type="InterPro" id="IPR007795">
    <property type="entry name" value="T7SS_EccB"/>
</dbReference>
<reference evidence="12 13" key="1">
    <citation type="journal article" date="2018" name="J. Biol. Chem.">
        <title>Discovery of the actinoplanic acid pathway in Streptomyces rapamycinicus reveals a genetically conserved synergism with rapamycin.</title>
        <authorList>
            <person name="Mrak P."/>
            <person name="Krastel P."/>
            <person name="Pivk Lukancic P."/>
            <person name="Tao J."/>
            <person name="Pistorius D."/>
            <person name="Moore C.M."/>
        </authorList>
    </citation>
    <scope>NUCLEOTIDE SEQUENCE [LARGE SCALE GENOMIC DNA]</scope>
    <source>
        <strain evidence="12 13">NRRL 5491</strain>
    </source>
</reference>
<keyword evidence="7" id="KW-0067">ATP-binding</keyword>
<evidence type="ECO:0000256" key="11">
    <source>
        <dbReference type="SAM" id="Phobius"/>
    </source>
</evidence>
<keyword evidence="6" id="KW-0378">Hydrolase</keyword>
<dbReference type="AlphaFoldDB" id="A0A0A0NJS6"/>
<comment type="similarity">
    <text evidence="2">Belongs to the EccB family.</text>
</comment>
<proteinExistence type="inferred from homology"/>
<feature type="compositionally biased region" description="Polar residues" evidence="10">
    <location>
        <begin position="465"/>
        <end position="483"/>
    </location>
</feature>
<evidence type="ECO:0000256" key="2">
    <source>
        <dbReference type="ARBA" id="ARBA00008149"/>
    </source>
</evidence>
<evidence type="ECO:0000256" key="8">
    <source>
        <dbReference type="ARBA" id="ARBA00022989"/>
    </source>
</evidence>
<name>A0A0A0NJS6_STRRN</name>
<dbReference type="HOGENOM" id="CLU_036302_1_1_11"/>
<keyword evidence="8 11" id="KW-1133">Transmembrane helix</keyword>
<organism evidence="12 13">
    <name type="scientific">Streptomyces rapamycinicus (strain ATCC 29253 / DSM 41530 / NRRL 5491 / AYB-994)</name>
    <name type="common">Streptomyces hygroscopicus (strain ATCC 29253)</name>
    <dbReference type="NCBI Taxonomy" id="1343740"/>
    <lineage>
        <taxon>Bacteria</taxon>
        <taxon>Bacillati</taxon>
        <taxon>Actinomycetota</taxon>
        <taxon>Actinomycetes</taxon>
        <taxon>Kitasatosporales</taxon>
        <taxon>Streptomycetaceae</taxon>
        <taxon>Streptomyces</taxon>
        <taxon>Streptomyces violaceusniger group</taxon>
    </lineage>
</organism>
<dbReference type="KEGG" id="src:M271_15390"/>
<sequence length="523" mass="55641">MASRRDELNAYTFAKKRMVASFVQPSPTVMDDGAPRPLRAFLPGVIVGALILAGFGAWGMIRPTAPKGWDNTASHIIVGSDSTTRYVILKTGGKKQLHPVLNLASAKLLLDQNKSDIVRVKESQLDNGDIPRGPTIGIPYAPDRMPSADDAVEQKRWVVCEQPGGGADKTAQKAVFILADREASKVEGKQRLRGSQALYVRGRTGRYLVDPSGTKYLLGGPKGEKSMSDRQYNLLLRTLFSEGAKPQQVTDDWLDTLKDGAPVEFPRVPGQPNTTAGVDSLPDKANKVGMVLQAQTGGGVQHYVVVPGKVQPVSDFTAELLLSSEQLAGLNQLGKPMQVNPQDFVSDSTVFAGDTTWPSEPPRQVNSTEGGSGARDTVCNILTNVSDSGAPTLETWAGRDYPATIVDGATSAYVTPGTGLFYRQFQGRGTGTGQVFLVTDTGLRYQVQANNDGSSGKSKIGADGSGSSAQQDAESGGQTTANKAQVRLGYGDAKPVPVPLNWSQFLPVGPRLDTNSARQPQGS</sequence>
<evidence type="ECO:0008006" key="14">
    <source>
        <dbReference type="Google" id="ProtNLM"/>
    </source>
</evidence>
<evidence type="ECO:0000256" key="5">
    <source>
        <dbReference type="ARBA" id="ARBA00022741"/>
    </source>
</evidence>
<feature type="region of interest" description="Disordered" evidence="10">
    <location>
        <begin position="355"/>
        <end position="374"/>
    </location>
</feature>
<comment type="caution">
    <text evidence="12">The sequence shown here is derived from an EMBL/GenBank/DDBJ whole genome shotgun (WGS) entry which is preliminary data.</text>
</comment>
<feature type="transmembrane region" description="Helical" evidence="11">
    <location>
        <begin position="40"/>
        <end position="61"/>
    </location>
</feature>
<dbReference type="STRING" id="1343740.M271_15390"/>
<dbReference type="InterPro" id="IPR042485">
    <property type="entry name" value="T7SS_EccB_R3"/>
</dbReference>
<dbReference type="Gene3D" id="2.40.50.910">
    <property type="entry name" value="Type VII secretion system EccB, repeat 3 domain"/>
    <property type="match status" value="1"/>
</dbReference>
<dbReference type="EMBL" id="QYCY01000001">
    <property type="protein sequence ID" value="RLV82345.1"/>
    <property type="molecule type" value="Genomic_DNA"/>
</dbReference>
<comment type="subcellular location">
    <subcellularLocation>
        <location evidence="1">Cell membrane</location>
        <topology evidence="1">Single-pass membrane protein</topology>
    </subcellularLocation>
</comment>
<feature type="compositionally biased region" description="Polar residues" evidence="10">
    <location>
        <begin position="513"/>
        <end position="523"/>
    </location>
</feature>
<keyword evidence="4 11" id="KW-0812">Transmembrane</keyword>
<evidence type="ECO:0000256" key="3">
    <source>
        <dbReference type="ARBA" id="ARBA00022475"/>
    </source>
</evidence>
<feature type="region of interest" description="Disordered" evidence="10">
    <location>
        <begin position="449"/>
        <end position="523"/>
    </location>
</feature>
<protein>
    <recommendedName>
        <fullName evidence="14">Type VII secretion protein EccB</fullName>
    </recommendedName>
</protein>
<keyword evidence="9 11" id="KW-0472">Membrane</keyword>
<evidence type="ECO:0000256" key="7">
    <source>
        <dbReference type="ARBA" id="ARBA00022840"/>
    </source>
</evidence>
<dbReference type="eggNOG" id="COG3266">
    <property type="taxonomic scope" value="Bacteria"/>
</dbReference>
<dbReference type="PANTHER" id="PTHR40765">
    <property type="entry name" value="ESX-2 SECRETION SYSTEM ATPASE ECCB2"/>
    <property type="match status" value="1"/>
</dbReference>
<keyword evidence="3" id="KW-1003">Cell membrane</keyword>
<evidence type="ECO:0000256" key="10">
    <source>
        <dbReference type="SAM" id="MobiDB-lite"/>
    </source>
</evidence>
<evidence type="ECO:0000256" key="6">
    <source>
        <dbReference type="ARBA" id="ARBA00022801"/>
    </source>
</evidence>
<dbReference type="GO" id="GO:0005576">
    <property type="term" value="C:extracellular region"/>
    <property type="evidence" value="ECO:0007669"/>
    <property type="project" value="TreeGrafter"/>
</dbReference>
<dbReference type="Gene3D" id="3.30.2390.20">
    <property type="entry name" value="Type VII secretion system EccB, repeat 1 domain"/>
    <property type="match status" value="1"/>
</dbReference>